<comment type="similarity">
    <text evidence="1 5">Belongs to the aldehyde dehydrogenase family.</text>
</comment>
<dbReference type="OrthoDB" id="6882680at2"/>
<name>A0A087VUB5_9BIFI</name>
<dbReference type="KEGG" id="bii:BINDI_0612"/>
<dbReference type="Proteomes" id="UP000028569">
    <property type="component" value="Chromosome"/>
</dbReference>
<dbReference type="InterPro" id="IPR016162">
    <property type="entry name" value="Ald_DH_N"/>
</dbReference>
<sequence length="457" mass="49976">MTYQTVNPYTNELIKTYPDATDEDLEDALATGHALYKRWRKEDGASERAGQLRRVADIFRQEKDALAANLTKDMGKLITEARAEVELCANIAQYFADKAEDLLKPTPLDNPAGKAYYVKQATGVLVMVEPWNFPYYQIMRVFAPNFILGNPMILKHASNVPASAIAFEDAVLRAGAPEGSLTNLFINYDQVDKAIADKRVAGVALTGSERGGASVAKSAGMHLKKSSMELGGNDAFIILDDADWNLLRKVAPGARLMNAGQVCCASKRFIVMADKYDDFVSMMVESFSKLVMGDPSNPETTMAPMCTTHARDGLQKQLNQAVAAGAKVAYGNKPVDSPGAFLMPTILTDITKDNPAYDQEMFGPVATIYKVNSEDEAIELANDSSYGLGGTVFSQDIEHADELARRIETGMTFINGGWVTMPELPFGGIKNSGYGRELYSLGFDTFANEHLIFDHDH</sequence>
<dbReference type="Pfam" id="PF00171">
    <property type="entry name" value="Aldedh"/>
    <property type="match status" value="1"/>
</dbReference>
<proteinExistence type="inferred from homology"/>
<evidence type="ECO:0000313" key="8">
    <source>
        <dbReference type="Proteomes" id="UP000028569"/>
    </source>
</evidence>
<dbReference type="InterPro" id="IPR047110">
    <property type="entry name" value="GABD/Sad-like"/>
</dbReference>
<dbReference type="RefSeq" id="WP_033490056.1">
    <property type="nucleotide sequence ID" value="NZ_CP006018.1"/>
</dbReference>
<accession>A0A087VUB5</accession>
<feature type="active site" evidence="4">
    <location>
        <position position="229"/>
    </location>
</feature>
<keyword evidence="2" id="KW-0521">NADP</keyword>
<protein>
    <submittedName>
        <fullName evidence="7">Aldehyde dehydrogenase family protein</fullName>
        <ecNumber evidence="7">1.2.1.79</ecNumber>
    </submittedName>
</protein>
<evidence type="ECO:0000313" key="7">
    <source>
        <dbReference type="EMBL" id="AIC91888.1"/>
    </source>
</evidence>
<dbReference type="PROSITE" id="PS00070">
    <property type="entry name" value="ALDEHYDE_DEHYDR_CYS"/>
    <property type="match status" value="1"/>
</dbReference>
<dbReference type="InterPro" id="IPR016163">
    <property type="entry name" value="Ald_DH_C"/>
</dbReference>
<reference evidence="7 8" key="1">
    <citation type="journal article" date="2014" name="Appl. Environ. Microbiol.">
        <title>Genomic encyclopedia of type strains of the genus Bifidobacterium.</title>
        <authorList>
            <person name="Milani C."/>
            <person name="Lugli G.A."/>
            <person name="Duranti S."/>
            <person name="Turroni F."/>
            <person name="Bottacini F."/>
            <person name="Mangifesta M."/>
            <person name="Sanchez B."/>
            <person name="Viappiani A."/>
            <person name="Mancabelli L."/>
            <person name="Taminiau B."/>
            <person name="Delcenserie V."/>
            <person name="Barrangou R."/>
            <person name="Margolles A."/>
            <person name="van Sinderen D."/>
            <person name="Ventura M."/>
        </authorList>
    </citation>
    <scope>NUCLEOTIDE SEQUENCE [LARGE SCALE GENOMIC DNA]</scope>
    <source>
        <strain evidence="7 8">LMG 11587</strain>
    </source>
</reference>
<dbReference type="EMBL" id="CP006018">
    <property type="protein sequence ID" value="AIC91888.1"/>
    <property type="molecule type" value="Genomic_DNA"/>
</dbReference>
<dbReference type="FunFam" id="3.40.605.10:FF:000012">
    <property type="entry name" value="NAD-dependent succinate-semialdehyde dehydrogenase"/>
    <property type="match status" value="1"/>
</dbReference>
<dbReference type="InterPro" id="IPR016161">
    <property type="entry name" value="Ald_DH/histidinol_DH"/>
</dbReference>
<keyword evidence="3 5" id="KW-0560">Oxidoreductase</keyword>
<dbReference type="InterPro" id="IPR016160">
    <property type="entry name" value="Ald_DH_CS_CYS"/>
</dbReference>
<dbReference type="FunFam" id="3.40.309.10:FF:000009">
    <property type="entry name" value="Aldehyde dehydrogenase A"/>
    <property type="match status" value="1"/>
</dbReference>
<keyword evidence="8" id="KW-1185">Reference proteome</keyword>
<dbReference type="AlphaFoldDB" id="A0A087VUB5"/>
<dbReference type="InterPro" id="IPR015590">
    <property type="entry name" value="Aldehyde_DH_dom"/>
</dbReference>
<feature type="domain" description="Aldehyde dehydrogenase" evidence="6">
    <location>
        <begin position="2"/>
        <end position="448"/>
    </location>
</feature>
<dbReference type="GO" id="GO:0004030">
    <property type="term" value="F:aldehyde dehydrogenase [NAD(P)+] activity"/>
    <property type="evidence" value="ECO:0007669"/>
    <property type="project" value="InterPro"/>
</dbReference>
<dbReference type="PANTHER" id="PTHR43217:SF2">
    <property type="entry name" value="SUCCINATE-SEMIALDEHYDE DEHYDROGENASE [NADP(+)]"/>
    <property type="match status" value="1"/>
</dbReference>
<dbReference type="PROSITE" id="PS00687">
    <property type="entry name" value="ALDEHYDE_DEHYDR_GLU"/>
    <property type="match status" value="1"/>
</dbReference>
<dbReference type="GO" id="GO:0004777">
    <property type="term" value="F:succinate-semialdehyde dehydrogenase (NAD+) activity"/>
    <property type="evidence" value="ECO:0007669"/>
    <property type="project" value="TreeGrafter"/>
</dbReference>
<dbReference type="Gene3D" id="3.40.605.10">
    <property type="entry name" value="Aldehyde Dehydrogenase, Chain A, domain 1"/>
    <property type="match status" value="1"/>
</dbReference>
<evidence type="ECO:0000256" key="2">
    <source>
        <dbReference type="ARBA" id="ARBA00022857"/>
    </source>
</evidence>
<evidence type="ECO:0000259" key="6">
    <source>
        <dbReference type="Pfam" id="PF00171"/>
    </source>
</evidence>
<dbReference type="CDD" id="cd07100">
    <property type="entry name" value="ALDH_SSADH1_GabD1"/>
    <property type="match status" value="1"/>
</dbReference>
<dbReference type="SUPFAM" id="SSF53720">
    <property type="entry name" value="ALDH-like"/>
    <property type="match status" value="1"/>
</dbReference>
<dbReference type="InterPro" id="IPR029510">
    <property type="entry name" value="Ald_DH_CS_GLU"/>
</dbReference>
<dbReference type="EC" id="1.2.1.79" evidence="7"/>
<dbReference type="InterPro" id="IPR044148">
    <property type="entry name" value="ALDH_GabD1-like"/>
</dbReference>
<evidence type="ECO:0000256" key="1">
    <source>
        <dbReference type="ARBA" id="ARBA00009986"/>
    </source>
</evidence>
<evidence type="ECO:0000256" key="4">
    <source>
        <dbReference type="PROSITE-ProRule" id="PRU10007"/>
    </source>
</evidence>
<gene>
    <name evidence="7" type="ORF">BINDI_0612</name>
</gene>
<dbReference type="PANTHER" id="PTHR43217">
    <property type="entry name" value="SUCCINATE SEMIALDEHYDE DEHYDROGENASE [NAD(P)+] SAD"/>
    <property type="match status" value="1"/>
</dbReference>
<evidence type="ECO:0000256" key="5">
    <source>
        <dbReference type="RuleBase" id="RU003345"/>
    </source>
</evidence>
<organism evidence="7 8">
    <name type="scientific">Bifidobacterium [indicum] DSM 20214 = LMG 11587</name>
    <dbReference type="NCBI Taxonomy" id="1341694"/>
    <lineage>
        <taxon>Bacteria</taxon>
        <taxon>Bacillati</taxon>
        <taxon>Actinomycetota</taxon>
        <taxon>Actinomycetes</taxon>
        <taxon>Bifidobacteriales</taxon>
        <taxon>Bifidobacteriaceae</taxon>
        <taxon>Bifidobacterium</taxon>
    </lineage>
</organism>
<dbReference type="HOGENOM" id="CLU_005391_1_0_11"/>
<evidence type="ECO:0000256" key="3">
    <source>
        <dbReference type="ARBA" id="ARBA00023002"/>
    </source>
</evidence>
<dbReference type="Gene3D" id="3.40.309.10">
    <property type="entry name" value="Aldehyde Dehydrogenase, Chain A, domain 2"/>
    <property type="match status" value="1"/>
</dbReference>
<dbReference type="GO" id="GO:0036243">
    <property type="term" value="F:succinate-semialdehyde dehydrogenase (NADP+) activity"/>
    <property type="evidence" value="ECO:0007669"/>
    <property type="project" value="UniProtKB-EC"/>
</dbReference>